<proteinExistence type="predicted"/>
<evidence type="ECO:0000313" key="4">
    <source>
        <dbReference type="Proteomes" id="UP000297725"/>
    </source>
</evidence>
<accession>A0AAJ5EF28</accession>
<dbReference type="RefSeq" id="WP_135255050.1">
    <property type="nucleotide sequence ID" value="NZ_CP038865.1"/>
</dbReference>
<evidence type="ECO:0000313" key="2">
    <source>
        <dbReference type="EMBL" id="TFZ39605.1"/>
    </source>
</evidence>
<gene>
    <name evidence="2" type="ORF">E4031_08630</name>
    <name evidence="1" type="ORF">E4Z98_09115</name>
</gene>
<name>A0AAJ5EF28_9ENTE</name>
<protein>
    <recommendedName>
        <fullName evidence="5">DUF2187 domain-containing protein</fullName>
    </recommendedName>
</protein>
<evidence type="ECO:0000313" key="1">
    <source>
        <dbReference type="EMBL" id="QCA29469.1"/>
    </source>
</evidence>
<reference evidence="1 3" key="2">
    <citation type="journal article" date="2020" name="Int. J. Syst. Evol. Microbiol.">
        <title>Vagococcus xieshaowenii sp. nov., isolated from snow finch (Montifringilla taczanowskii) cloacal content.</title>
        <authorList>
            <person name="Ge Y."/>
            <person name="Yang J."/>
            <person name="Lai X.H."/>
            <person name="Zhang G."/>
            <person name="Jin D."/>
            <person name="Lu S."/>
            <person name="Wang B."/>
            <person name="Huang Y."/>
            <person name="Huang Y."/>
            <person name="Ren Z."/>
            <person name="Zhang X."/>
            <person name="Xu J."/>
        </authorList>
    </citation>
    <scope>NUCLEOTIDE SEQUENCE [LARGE SCALE GENOMIC DNA]</scope>
    <source>
        <strain evidence="3">personal::cf-49</strain>
        <strain evidence="1">Personal::cf-49</strain>
    </source>
</reference>
<dbReference type="EMBL" id="SRHU01000032">
    <property type="protein sequence ID" value="TFZ39605.1"/>
    <property type="molecule type" value="Genomic_DNA"/>
</dbReference>
<dbReference type="Proteomes" id="UP000296883">
    <property type="component" value="Chromosome"/>
</dbReference>
<reference evidence="2 4" key="1">
    <citation type="submission" date="2019-03" db="EMBL/GenBank/DDBJ databases">
        <title>Vagococcus sp. was isolated fron gut of Carduelis flavirostris.</title>
        <authorList>
            <person name="Ge Y."/>
        </authorList>
    </citation>
    <scope>NUCLEOTIDE SEQUENCE [LARGE SCALE GENOMIC DNA]</scope>
    <source>
        <strain evidence="2 4">CF-210</strain>
    </source>
</reference>
<organism evidence="2 4">
    <name type="scientific">Vagococcus xieshaowenii</name>
    <dbReference type="NCBI Taxonomy" id="2562451"/>
    <lineage>
        <taxon>Bacteria</taxon>
        <taxon>Bacillati</taxon>
        <taxon>Bacillota</taxon>
        <taxon>Bacilli</taxon>
        <taxon>Lactobacillales</taxon>
        <taxon>Enterococcaceae</taxon>
        <taxon>Vagococcus</taxon>
    </lineage>
</organism>
<dbReference type="EMBL" id="CP038865">
    <property type="protein sequence ID" value="QCA29469.1"/>
    <property type="molecule type" value="Genomic_DNA"/>
</dbReference>
<evidence type="ECO:0000313" key="3">
    <source>
        <dbReference type="Proteomes" id="UP000296883"/>
    </source>
</evidence>
<dbReference type="Proteomes" id="UP000297725">
    <property type="component" value="Unassembled WGS sequence"/>
</dbReference>
<keyword evidence="3" id="KW-1185">Reference proteome</keyword>
<sequence>MTTIKIGDRCKCTSPLLTDIFWGRVEKLYSLSALVSVDTYQEKDAEKVLELNKRLIVSIATIEQPEKEDTQRNN</sequence>
<evidence type="ECO:0008006" key="5">
    <source>
        <dbReference type="Google" id="ProtNLM"/>
    </source>
</evidence>
<dbReference type="AlphaFoldDB" id="A0AAJ5EF28"/>